<evidence type="ECO:0000313" key="3">
    <source>
        <dbReference type="Proteomes" id="UP001341840"/>
    </source>
</evidence>
<organism evidence="2 3">
    <name type="scientific">Stylosanthes scabra</name>
    <dbReference type="NCBI Taxonomy" id="79078"/>
    <lineage>
        <taxon>Eukaryota</taxon>
        <taxon>Viridiplantae</taxon>
        <taxon>Streptophyta</taxon>
        <taxon>Embryophyta</taxon>
        <taxon>Tracheophyta</taxon>
        <taxon>Spermatophyta</taxon>
        <taxon>Magnoliopsida</taxon>
        <taxon>eudicotyledons</taxon>
        <taxon>Gunneridae</taxon>
        <taxon>Pentapetalae</taxon>
        <taxon>rosids</taxon>
        <taxon>fabids</taxon>
        <taxon>Fabales</taxon>
        <taxon>Fabaceae</taxon>
        <taxon>Papilionoideae</taxon>
        <taxon>50 kb inversion clade</taxon>
        <taxon>dalbergioids sensu lato</taxon>
        <taxon>Dalbergieae</taxon>
        <taxon>Pterocarpus clade</taxon>
        <taxon>Stylosanthes</taxon>
    </lineage>
</organism>
<feature type="compositionally biased region" description="Polar residues" evidence="1">
    <location>
        <begin position="238"/>
        <end position="248"/>
    </location>
</feature>
<name>A0ABU6Y4F6_9FABA</name>
<dbReference type="Proteomes" id="UP001341840">
    <property type="component" value="Unassembled WGS sequence"/>
</dbReference>
<feature type="compositionally biased region" description="Low complexity" evidence="1">
    <location>
        <begin position="221"/>
        <end position="237"/>
    </location>
</feature>
<dbReference type="PANTHER" id="PTHR47285:SF1">
    <property type="entry name" value="PROTEIN TIC 62, CHLOROPLASTIC"/>
    <property type="match status" value="1"/>
</dbReference>
<feature type="region of interest" description="Disordered" evidence="1">
    <location>
        <begin position="128"/>
        <end position="159"/>
    </location>
</feature>
<feature type="compositionally biased region" description="Low complexity" evidence="1">
    <location>
        <begin position="132"/>
        <end position="147"/>
    </location>
</feature>
<dbReference type="InterPro" id="IPR044719">
    <property type="entry name" value="TIC62"/>
</dbReference>
<sequence length="260" mass="28313">MKRPTDSYKDTHNLTLSTEDTLFGGQVAELMAVMAKNPDLSYCKIVEVLVETTAPLTPSEELLKKIPSQRPYISSPKKPEAAAVNDPVPSEPVLTTAIEYNQNRYEDLKPPSSPSPSQPSFTKDLKVTDTVPEQQPSPSDTSSSTQEIDSIPQAKKREFLSPYAAYEDLKLPTSPCPTAPSTSKKTLLLNLKALSKTPTFFHSPYHVYDDLKPPTSPSPRAPNASSPSISAVNSSVPQIESVSSNNGPPQIPEDDEQHLP</sequence>
<protein>
    <submittedName>
        <fullName evidence="2">Uncharacterized protein</fullName>
    </submittedName>
</protein>
<dbReference type="EMBL" id="JASCZI010241689">
    <property type="protein sequence ID" value="MED6204907.1"/>
    <property type="molecule type" value="Genomic_DNA"/>
</dbReference>
<feature type="region of interest" description="Disordered" evidence="1">
    <location>
        <begin position="202"/>
        <end position="260"/>
    </location>
</feature>
<keyword evidence="3" id="KW-1185">Reference proteome</keyword>
<gene>
    <name evidence="2" type="ORF">PIB30_013151</name>
</gene>
<reference evidence="2 3" key="1">
    <citation type="journal article" date="2023" name="Plants (Basel)">
        <title>Bridging the Gap: Combining Genomics and Transcriptomics Approaches to Understand Stylosanthes scabra, an Orphan Legume from the Brazilian Caatinga.</title>
        <authorList>
            <person name="Ferreira-Neto J.R.C."/>
            <person name="da Silva M.D."/>
            <person name="Binneck E."/>
            <person name="de Melo N.F."/>
            <person name="da Silva R.H."/>
            <person name="de Melo A.L.T.M."/>
            <person name="Pandolfi V."/>
            <person name="Bustamante F.O."/>
            <person name="Brasileiro-Vidal A.C."/>
            <person name="Benko-Iseppon A.M."/>
        </authorList>
    </citation>
    <scope>NUCLEOTIDE SEQUENCE [LARGE SCALE GENOMIC DNA]</scope>
    <source>
        <tissue evidence="2">Leaves</tissue>
    </source>
</reference>
<dbReference type="PANTHER" id="PTHR47285">
    <property type="entry name" value="PROTEIN TIC 62, CHLOROPLASTIC"/>
    <property type="match status" value="1"/>
</dbReference>
<comment type="caution">
    <text evidence="2">The sequence shown here is derived from an EMBL/GenBank/DDBJ whole genome shotgun (WGS) entry which is preliminary data.</text>
</comment>
<evidence type="ECO:0000256" key="1">
    <source>
        <dbReference type="SAM" id="MobiDB-lite"/>
    </source>
</evidence>
<evidence type="ECO:0000313" key="2">
    <source>
        <dbReference type="EMBL" id="MED6204907.1"/>
    </source>
</evidence>
<feature type="region of interest" description="Disordered" evidence="1">
    <location>
        <begin position="70"/>
        <end position="90"/>
    </location>
</feature>
<proteinExistence type="predicted"/>
<accession>A0ABU6Y4F6</accession>